<dbReference type="CDD" id="cd20546">
    <property type="entry name" value="CYCLIN_SpCG1C_ScCTK2-like_rpt2"/>
    <property type="match status" value="1"/>
</dbReference>
<feature type="domain" description="Cyclin-like" evidence="2">
    <location>
        <begin position="166"/>
        <end position="277"/>
    </location>
</feature>
<dbReference type="GO" id="GO:0016538">
    <property type="term" value="F:cyclin-dependent protein serine/threonine kinase regulator activity"/>
    <property type="evidence" value="ECO:0007669"/>
    <property type="project" value="InterPro"/>
</dbReference>
<dbReference type="AlphaFoldDB" id="A0A511KMW3"/>
<dbReference type="EMBL" id="BJWK01000016">
    <property type="protein sequence ID" value="GEM11722.1"/>
    <property type="molecule type" value="Genomic_DNA"/>
</dbReference>
<evidence type="ECO:0000313" key="3">
    <source>
        <dbReference type="EMBL" id="GEM11722.1"/>
    </source>
</evidence>
<dbReference type="SUPFAM" id="SSF47954">
    <property type="entry name" value="Cyclin-like"/>
    <property type="match status" value="2"/>
</dbReference>
<organism evidence="3 4">
    <name type="scientific">Rhodotorula toruloides</name>
    <name type="common">Yeast</name>
    <name type="synonym">Rhodosporidium toruloides</name>
    <dbReference type="NCBI Taxonomy" id="5286"/>
    <lineage>
        <taxon>Eukaryota</taxon>
        <taxon>Fungi</taxon>
        <taxon>Dikarya</taxon>
        <taxon>Basidiomycota</taxon>
        <taxon>Pucciniomycotina</taxon>
        <taxon>Microbotryomycetes</taxon>
        <taxon>Sporidiobolales</taxon>
        <taxon>Sporidiobolaceae</taxon>
        <taxon>Rhodotorula</taxon>
    </lineage>
</organism>
<feature type="domain" description="Cyclin-like" evidence="2">
    <location>
        <begin position="47"/>
        <end position="153"/>
    </location>
</feature>
<accession>A0A511KMW3</accession>
<reference evidence="3 4" key="1">
    <citation type="submission" date="2019-07" db="EMBL/GenBank/DDBJ databases">
        <title>Rhodotorula toruloides NBRC10032 genome sequencing.</title>
        <authorList>
            <person name="Shida Y."/>
            <person name="Takaku H."/>
            <person name="Ogasawara W."/>
            <person name="Mori K."/>
        </authorList>
    </citation>
    <scope>NUCLEOTIDE SEQUENCE [LARGE SCALE GENOMIC DNA]</scope>
    <source>
        <strain evidence="3 4">NBRC10032</strain>
    </source>
</reference>
<dbReference type="PANTHER" id="PTHR10026">
    <property type="entry name" value="CYCLIN"/>
    <property type="match status" value="1"/>
</dbReference>
<name>A0A511KMW3_RHOTO</name>
<gene>
    <name evidence="3" type="ORF">Rt10032_c16g5739</name>
</gene>
<dbReference type="InterPro" id="IPR006671">
    <property type="entry name" value="Cyclin_N"/>
</dbReference>
<dbReference type="SMART" id="SM00385">
    <property type="entry name" value="CYCLIN"/>
    <property type="match status" value="2"/>
</dbReference>
<protein>
    <submittedName>
        <fullName evidence="3">Cyclin Pch1</fullName>
    </submittedName>
</protein>
<sequence>MTPILSLPTSHTELQWFYTRDELLSSPSIREGISVAEEWKQRARAVRRLWKLRDALQVRQSVVSTAATFIHRFFMRESMNKWHYDDVAVAAFFLACKSEEEPRPIKAIVSSVLTRSGQHEAASNSQSPSFIDYRKKLVATEEAVLRALCYDLTVRQPHWLAVKAATQMWTGAQAEVGTKVAKVAWNFLTDTLPQPLCLLYRPEVLAAASLLFACAHLDIPFPSEAPSLADQKSLHDLAIQEAEEGEEPPAYEPVHGWKELLGFEESELADAAREMMRGYKLAEDDFVAAEAAQLFPKVEQALAVLVESPSPSANGERMEVDSPPS</sequence>
<evidence type="ECO:0000259" key="2">
    <source>
        <dbReference type="SMART" id="SM00385"/>
    </source>
</evidence>
<evidence type="ECO:0000313" key="4">
    <source>
        <dbReference type="Proteomes" id="UP000321518"/>
    </source>
</evidence>
<dbReference type="OrthoDB" id="25002at2759"/>
<keyword evidence="1" id="KW-0195">Cyclin</keyword>
<dbReference type="Proteomes" id="UP000321518">
    <property type="component" value="Unassembled WGS sequence"/>
</dbReference>
<dbReference type="Gene3D" id="1.10.472.10">
    <property type="entry name" value="Cyclin-like"/>
    <property type="match status" value="2"/>
</dbReference>
<dbReference type="GO" id="GO:0006357">
    <property type="term" value="P:regulation of transcription by RNA polymerase II"/>
    <property type="evidence" value="ECO:0007669"/>
    <property type="project" value="InterPro"/>
</dbReference>
<dbReference type="InterPro" id="IPR043198">
    <property type="entry name" value="Cyclin/Ssn8"/>
</dbReference>
<dbReference type="InterPro" id="IPR013763">
    <property type="entry name" value="Cyclin-like_dom"/>
</dbReference>
<dbReference type="Pfam" id="PF00134">
    <property type="entry name" value="Cyclin_N"/>
    <property type="match status" value="1"/>
</dbReference>
<comment type="similarity">
    <text evidence="1">Belongs to the cyclin family.</text>
</comment>
<evidence type="ECO:0000256" key="1">
    <source>
        <dbReference type="RuleBase" id="RU000383"/>
    </source>
</evidence>
<dbReference type="InterPro" id="IPR036915">
    <property type="entry name" value="Cyclin-like_sf"/>
</dbReference>
<proteinExistence type="inferred from homology"/>
<comment type="caution">
    <text evidence="3">The sequence shown here is derived from an EMBL/GenBank/DDBJ whole genome shotgun (WGS) entry which is preliminary data.</text>
</comment>